<feature type="region of interest" description="Disordered" evidence="6">
    <location>
        <begin position="565"/>
        <end position="598"/>
    </location>
</feature>
<organism evidence="9 10">
    <name type="scientific">Tribonema minus</name>
    <dbReference type="NCBI Taxonomy" id="303371"/>
    <lineage>
        <taxon>Eukaryota</taxon>
        <taxon>Sar</taxon>
        <taxon>Stramenopiles</taxon>
        <taxon>Ochrophyta</taxon>
        <taxon>PX clade</taxon>
        <taxon>Xanthophyceae</taxon>
        <taxon>Tribonematales</taxon>
        <taxon>Tribonemataceae</taxon>
        <taxon>Tribonema</taxon>
    </lineage>
</organism>
<dbReference type="Proteomes" id="UP000664859">
    <property type="component" value="Unassembled WGS sequence"/>
</dbReference>
<dbReference type="PROSITE" id="PS50110">
    <property type="entry name" value="RESPONSE_REGULATORY"/>
    <property type="match status" value="1"/>
</dbReference>
<keyword evidence="5" id="KW-0597">Phosphoprotein</keyword>
<evidence type="ECO:0000313" key="9">
    <source>
        <dbReference type="EMBL" id="KAG5184768.1"/>
    </source>
</evidence>
<dbReference type="Gene3D" id="3.30.565.10">
    <property type="entry name" value="Histidine kinase-like ATPase, C-terminal domain"/>
    <property type="match status" value="1"/>
</dbReference>
<dbReference type="CDD" id="cd17546">
    <property type="entry name" value="REC_hyHK_CKI1_RcsC-like"/>
    <property type="match status" value="1"/>
</dbReference>
<proteinExistence type="predicted"/>
<dbReference type="InterPro" id="IPR036890">
    <property type="entry name" value="HATPase_C_sf"/>
</dbReference>
<dbReference type="PANTHER" id="PTHR43047:SF64">
    <property type="entry name" value="HISTIDINE KINASE CONTAINING CHEY-HOMOLOGOUS RECEIVER DOMAIN AND PAS DOMAIN-RELATED"/>
    <property type="match status" value="1"/>
</dbReference>
<comment type="catalytic activity">
    <reaction evidence="1">
        <text>ATP + protein L-histidine = ADP + protein N-phospho-L-histidine.</text>
        <dbReference type="EC" id="2.7.13.3"/>
    </reaction>
</comment>
<dbReference type="SMART" id="SM00387">
    <property type="entry name" value="HATPase_c"/>
    <property type="match status" value="1"/>
</dbReference>
<dbReference type="GO" id="GO:0000160">
    <property type="term" value="P:phosphorelay signal transduction system"/>
    <property type="evidence" value="ECO:0007669"/>
    <property type="project" value="InterPro"/>
</dbReference>
<feature type="compositionally biased region" description="Gly residues" evidence="6">
    <location>
        <begin position="201"/>
        <end position="212"/>
    </location>
</feature>
<evidence type="ECO:0000256" key="7">
    <source>
        <dbReference type="SAM" id="Phobius"/>
    </source>
</evidence>
<dbReference type="AlphaFoldDB" id="A0A835Z1M8"/>
<dbReference type="SUPFAM" id="SSF55874">
    <property type="entry name" value="ATPase domain of HSP90 chaperone/DNA topoisomerase II/histidine kinase"/>
    <property type="match status" value="1"/>
</dbReference>
<dbReference type="InterPro" id="IPR011006">
    <property type="entry name" value="CheY-like_superfamily"/>
</dbReference>
<keyword evidence="10" id="KW-1185">Reference proteome</keyword>
<feature type="transmembrane region" description="Helical" evidence="7">
    <location>
        <begin position="731"/>
        <end position="749"/>
    </location>
</feature>
<dbReference type="Pfam" id="PF01590">
    <property type="entry name" value="GAF"/>
    <property type="match status" value="1"/>
</dbReference>
<evidence type="ECO:0000256" key="6">
    <source>
        <dbReference type="SAM" id="MobiDB-lite"/>
    </source>
</evidence>
<feature type="compositionally biased region" description="Low complexity" evidence="6">
    <location>
        <begin position="578"/>
        <end position="589"/>
    </location>
</feature>
<dbReference type="OrthoDB" id="303614at2759"/>
<dbReference type="InterPro" id="IPR001789">
    <property type="entry name" value="Sig_transdc_resp-reg_receiver"/>
</dbReference>
<evidence type="ECO:0000313" key="10">
    <source>
        <dbReference type="Proteomes" id="UP000664859"/>
    </source>
</evidence>
<dbReference type="GO" id="GO:0004673">
    <property type="term" value="F:protein histidine kinase activity"/>
    <property type="evidence" value="ECO:0007669"/>
    <property type="project" value="UniProtKB-EC"/>
</dbReference>
<evidence type="ECO:0000256" key="4">
    <source>
        <dbReference type="ARBA" id="ARBA00022777"/>
    </source>
</evidence>
<dbReference type="SMART" id="SM00448">
    <property type="entry name" value="REC"/>
    <property type="match status" value="1"/>
</dbReference>
<dbReference type="EMBL" id="JAFCMP010000152">
    <property type="protein sequence ID" value="KAG5184768.1"/>
    <property type="molecule type" value="Genomic_DNA"/>
</dbReference>
<feature type="region of interest" description="Disordered" evidence="6">
    <location>
        <begin position="201"/>
        <end position="225"/>
    </location>
</feature>
<evidence type="ECO:0000259" key="8">
    <source>
        <dbReference type="PROSITE" id="PS50110"/>
    </source>
</evidence>
<feature type="region of interest" description="Disordered" evidence="6">
    <location>
        <begin position="625"/>
        <end position="648"/>
    </location>
</feature>
<feature type="compositionally biased region" description="Acidic residues" evidence="6">
    <location>
        <begin position="265"/>
        <end position="277"/>
    </location>
</feature>
<dbReference type="InterPro" id="IPR003018">
    <property type="entry name" value="GAF"/>
</dbReference>
<feature type="domain" description="Response regulatory" evidence="8">
    <location>
        <begin position="686"/>
        <end position="836"/>
    </location>
</feature>
<keyword evidence="7" id="KW-0812">Transmembrane</keyword>
<feature type="compositionally biased region" description="Basic and acidic residues" evidence="6">
    <location>
        <begin position="255"/>
        <end position="264"/>
    </location>
</feature>
<keyword evidence="4" id="KW-0418">Kinase</keyword>
<dbReference type="SUPFAM" id="SSF55781">
    <property type="entry name" value="GAF domain-like"/>
    <property type="match status" value="1"/>
</dbReference>
<evidence type="ECO:0000256" key="2">
    <source>
        <dbReference type="ARBA" id="ARBA00012438"/>
    </source>
</evidence>
<comment type="caution">
    <text evidence="9">The sequence shown here is derived from an EMBL/GenBank/DDBJ whole genome shotgun (WGS) entry which is preliminary data.</text>
</comment>
<protein>
    <recommendedName>
        <fullName evidence="2">histidine kinase</fullName>
        <ecNumber evidence="2">2.7.13.3</ecNumber>
    </recommendedName>
</protein>
<dbReference type="SUPFAM" id="SSF52172">
    <property type="entry name" value="CheY-like"/>
    <property type="match status" value="1"/>
</dbReference>
<dbReference type="Gene3D" id="3.40.50.2300">
    <property type="match status" value="1"/>
</dbReference>
<dbReference type="InterPro" id="IPR003594">
    <property type="entry name" value="HATPase_dom"/>
</dbReference>
<dbReference type="EC" id="2.7.13.3" evidence="2"/>
<evidence type="ECO:0000256" key="1">
    <source>
        <dbReference type="ARBA" id="ARBA00000085"/>
    </source>
</evidence>
<name>A0A835Z1M8_9STRA</name>
<evidence type="ECO:0000256" key="3">
    <source>
        <dbReference type="ARBA" id="ARBA00022679"/>
    </source>
</evidence>
<dbReference type="PANTHER" id="PTHR43047">
    <property type="entry name" value="TWO-COMPONENT HISTIDINE PROTEIN KINASE"/>
    <property type="match status" value="1"/>
</dbReference>
<evidence type="ECO:0000256" key="5">
    <source>
        <dbReference type="PROSITE-ProRule" id="PRU00169"/>
    </source>
</evidence>
<keyword evidence="7" id="KW-0472">Membrane</keyword>
<keyword evidence="7" id="KW-1133">Transmembrane helix</keyword>
<accession>A0A835Z1M8</accession>
<feature type="modified residue" description="4-aspartylphosphate" evidence="5">
    <location>
        <position position="766"/>
    </location>
</feature>
<dbReference type="Pfam" id="PF02518">
    <property type="entry name" value="HATPase_c"/>
    <property type="match status" value="1"/>
</dbReference>
<reference evidence="9" key="1">
    <citation type="submission" date="2021-02" db="EMBL/GenBank/DDBJ databases">
        <title>First Annotated Genome of the Yellow-green Alga Tribonema minus.</title>
        <authorList>
            <person name="Mahan K.M."/>
        </authorList>
    </citation>
    <scope>NUCLEOTIDE SEQUENCE</scope>
    <source>
        <strain evidence="9">UTEX B ZZ1240</strain>
    </source>
</reference>
<gene>
    <name evidence="9" type="ORF">JKP88DRAFT_289714</name>
</gene>
<feature type="region of interest" description="Disordered" evidence="6">
    <location>
        <begin position="255"/>
        <end position="285"/>
    </location>
</feature>
<dbReference type="Pfam" id="PF00072">
    <property type="entry name" value="Response_reg"/>
    <property type="match status" value="1"/>
</dbReference>
<keyword evidence="3" id="KW-0808">Transferase</keyword>
<sequence>MAARVLHMPLAALCAVTEDQIIWLSWVGPGAVDLPALPQSSPRGIPLIEDAIRHPRAHVAHVVLDTVGDGGYAEHPLPGGASTRFCAASPLLDPGSGVAVGALCVMDTAPRGEPLDAAQVEFLADFAALAMSELHLWHWRTRAEFLADFAALAMSELHLRRELRREHLSYITSTAHALRTPMACFDLCLGILREAAATDGGGGGGGGGGGARGAAAATPREEPSRATALDVLSHLRLSANAMSWSIAKAISESRAVAERHHNNDDADTDEEDEDDGDVGERGGGGGGAGGVGCLAGAGRVLYATRVLELATQCAKLMRGLPALRVPIQLLVVSPGDAKAALTLQEASVSPGDAKAALILRVSPEDAKAPAHTVRLPDTVYTGHQAAWRTLRIATEVVWHALIHILGATEFGCQRSDPLCVVWHALIDLLTNAARHTEVGCITVLLSASVRQQICFVKVEVHDTGCGIAQKLTDGGNLFRRPFVTASGSGDSYGLGLFTVASNVRAIGGTCGLSARPQRPGGASGGACVWFEFPDYGSGGGSGAAAAPNADDPLLRRAREDSLATDASRAALEAESVTRGRGSTAASSSRPGLQEVCSSGRGRVWRASERFLHSCRAATRTDTRTLRGTRAALGEQASRPPGSTADSAAASLPDALAADDDATIRVRRSADHSAAAAAAAAVPLLREAVVVDDSGVIRRLMARLLEANGWRAVTAHDGREGLELLRSGRQPLVFMAAAAAVAAATAAGLLPLPLPLLLLLLALLLLDFLMPRLSGIECTRAYRKFEAQHRRGRRHIIGVSANASETDIADGLQAGMDQYRSKPFTPAALADLLHRFELLWAEQYSGSAAVSARGDGGGTACVLGKNMMEDNNP</sequence>